<reference evidence="2" key="1">
    <citation type="submission" date="2014-09" db="EMBL/GenBank/DDBJ databases">
        <authorList>
            <person name="Magalhaes I.L.F."/>
            <person name="Oliveira U."/>
            <person name="Santos F.R."/>
            <person name="Vidigal T.H.D.A."/>
            <person name="Brescovit A.D."/>
            <person name="Santos A.J."/>
        </authorList>
    </citation>
    <scope>NUCLEOTIDE SEQUENCE</scope>
    <source>
        <tissue evidence="2">Shoot tissue taken approximately 20 cm above the soil surface</tissue>
    </source>
</reference>
<accession>A0A0A9HM17</accession>
<sequence length="158" mass="18457">MLMFKFNEINQLTHKNANDMFSRLNVIMNEINGLDVKKLGDGDVMRKILQTLRRLEYDLIVSILHDKHCLDNTIPSKMLSKIIAYELNMRIVLSTLSNTKSLAFTSGQSSKNKMRKHELSSSEDEDEESEEELDLEVFQLMVEFRRNIARINHKVKKK</sequence>
<proteinExistence type="predicted"/>
<feature type="compositionally biased region" description="Acidic residues" evidence="1">
    <location>
        <begin position="121"/>
        <end position="131"/>
    </location>
</feature>
<name>A0A0A9HM17_ARUDO</name>
<feature type="region of interest" description="Disordered" evidence="1">
    <location>
        <begin position="107"/>
        <end position="131"/>
    </location>
</feature>
<evidence type="ECO:0000256" key="1">
    <source>
        <dbReference type="SAM" id="MobiDB-lite"/>
    </source>
</evidence>
<dbReference type="EMBL" id="GBRH01161007">
    <property type="protein sequence ID" value="JAE36889.1"/>
    <property type="molecule type" value="Transcribed_RNA"/>
</dbReference>
<organism evidence="2">
    <name type="scientific">Arundo donax</name>
    <name type="common">Giant reed</name>
    <name type="synonym">Donax arundinaceus</name>
    <dbReference type="NCBI Taxonomy" id="35708"/>
    <lineage>
        <taxon>Eukaryota</taxon>
        <taxon>Viridiplantae</taxon>
        <taxon>Streptophyta</taxon>
        <taxon>Embryophyta</taxon>
        <taxon>Tracheophyta</taxon>
        <taxon>Spermatophyta</taxon>
        <taxon>Magnoliopsida</taxon>
        <taxon>Liliopsida</taxon>
        <taxon>Poales</taxon>
        <taxon>Poaceae</taxon>
        <taxon>PACMAD clade</taxon>
        <taxon>Arundinoideae</taxon>
        <taxon>Arundineae</taxon>
        <taxon>Arundo</taxon>
    </lineage>
</organism>
<protein>
    <submittedName>
        <fullName evidence="2">Uncharacterized protein</fullName>
    </submittedName>
</protein>
<evidence type="ECO:0000313" key="2">
    <source>
        <dbReference type="EMBL" id="JAE36889.1"/>
    </source>
</evidence>
<dbReference type="AlphaFoldDB" id="A0A0A9HM17"/>
<reference evidence="2" key="2">
    <citation type="journal article" date="2015" name="Data Brief">
        <title>Shoot transcriptome of the giant reed, Arundo donax.</title>
        <authorList>
            <person name="Barrero R.A."/>
            <person name="Guerrero F.D."/>
            <person name="Moolhuijzen P."/>
            <person name="Goolsby J.A."/>
            <person name="Tidwell J."/>
            <person name="Bellgard S.E."/>
            <person name="Bellgard M.I."/>
        </authorList>
    </citation>
    <scope>NUCLEOTIDE SEQUENCE</scope>
    <source>
        <tissue evidence="2">Shoot tissue taken approximately 20 cm above the soil surface</tissue>
    </source>
</reference>